<dbReference type="SMART" id="SM00327">
    <property type="entry name" value="VWA"/>
    <property type="match status" value="1"/>
</dbReference>
<gene>
    <name evidence="3" type="ORF">SAMN05660462_00152</name>
</gene>
<dbReference type="SUPFAM" id="SSF53300">
    <property type="entry name" value="vWA-like"/>
    <property type="match status" value="1"/>
</dbReference>
<proteinExistence type="predicted"/>
<dbReference type="EMBL" id="FNQE01000001">
    <property type="protein sequence ID" value="SDY47711.1"/>
    <property type="molecule type" value="Genomic_DNA"/>
</dbReference>
<dbReference type="PROSITE" id="PS50234">
    <property type="entry name" value="VWFA"/>
    <property type="match status" value="1"/>
</dbReference>
<protein>
    <submittedName>
        <fullName evidence="3">Prepilin-type N-terminal cleavage/methylation domain-containing protein</fullName>
    </submittedName>
</protein>
<dbReference type="InterPro" id="IPR045584">
    <property type="entry name" value="Pilin-like"/>
</dbReference>
<accession>A0A1H3K6B7</accession>
<dbReference type="SUPFAM" id="SSF54523">
    <property type="entry name" value="Pili subunits"/>
    <property type="match status" value="1"/>
</dbReference>
<dbReference type="CDD" id="cd00198">
    <property type="entry name" value="vWFA"/>
    <property type="match status" value="1"/>
</dbReference>
<keyword evidence="1" id="KW-1133">Transmembrane helix</keyword>
<dbReference type="RefSeq" id="WP_176967805.1">
    <property type="nucleotide sequence ID" value="NZ_FNQE01000001.1"/>
</dbReference>
<dbReference type="Proteomes" id="UP000198625">
    <property type="component" value="Unassembled WGS sequence"/>
</dbReference>
<feature type="domain" description="VWFA" evidence="2">
    <location>
        <begin position="192"/>
        <end position="441"/>
    </location>
</feature>
<organism evidence="3 4">
    <name type="scientific">Proteiniborus ethanoligenes</name>
    <dbReference type="NCBI Taxonomy" id="415015"/>
    <lineage>
        <taxon>Bacteria</taxon>
        <taxon>Bacillati</taxon>
        <taxon>Bacillota</taxon>
        <taxon>Clostridia</taxon>
        <taxon>Eubacteriales</taxon>
        <taxon>Proteiniborus</taxon>
    </lineage>
</organism>
<keyword evidence="4" id="KW-1185">Reference proteome</keyword>
<sequence>MKRSKGFTLIELTIVLGLIGIIIGIGFTLFNFGNKAHKMSAEEYQIQSEMRIASAKINNYLRYSTAVFTLPELNEDKLTEGWNYLALSEDNKEIVEYIYDPNTKSHKTNVIVSAQEKLSYNLNFKKENPYYIDKLLKFTLEGFIEGDNKKITIDSEVEALNALQVIDRGTKTSLSTVLAFRDDDRPLAAEAAIAMVLDKSGSMDKDLKGNTTYNADNKRTTLLRKEANRLIENFSEMQNIYLSLIPFSTSANFPVPYDNSRDFFNVYEKKSELQSKVTGENKTTDFLYPNGGTNTGDGMRRAYYKINEFNNDPHKKDIDKLNYMVILVDGVTTFASVISNTNRSYLTTDGNIKEGYLDRTDPRDLNGQVVGNGSTLDTKGTEYVKKIGKMIKDDNIKVYVVGFSSISSELDSVNDIAAACGAVKAYKAGDEEELANIFEEIRQDILRDLWHISGPQ</sequence>
<evidence type="ECO:0000313" key="4">
    <source>
        <dbReference type="Proteomes" id="UP000198625"/>
    </source>
</evidence>
<dbReference type="NCBIfam" id="TIGR02532">
    <property type="entry name" value="IV_pilin_GFxxxE"/>
    <property type="match status" value="1"/>
</dbReference>
<name>A0A1H3K6B7_9FIRM</name>
<dbReference type="InterPro" id="IPR012902">
    <property type="entry name" value="N_methyl_site"/>
</dbReference>
<dbReference type="STRING" id="415015.SAMN05660462_00152"/>
<dbReference type="Gene3D" id="3.40.50.410">
    <property type="entry name" value="von Willebrand factor, type A domain"/>
    <property type="match status" value="1"/>
</dbReference>
<evidence type="ECO:0000259" key="2">
    <source>
        <dbReference type="PROSITE" id="PS50234"/>
    </source>
</evidence>
<dbReference type="Pfam" id="PF07963">
    <property type="entry name" value="N_methyl"/>
    <property type="match status" value="1"/>
</dbReference>
<keyword evidence="1" id="KW-0812">Transmembrane</keyword>
<keyword evidence="1" id="KW-0472">Membrane</keyword>
<dbReference type="AlphaFoldDB" id="A0A1H3K6B7"/>
<dbReference type="InterPro" id="IPR002035">
    <property type="entry name" value="VWF_A"/>
</dbReference>
<feature type="transmembrane region" description="Helical" evidence="1">
    <location>
        <begin position="12"/>
        <end position="32"/>
    </location>
</feature>
<dbReference type="InterPro" id="IPR036465">
    <property type="entry name" value="vWFA_dom_sf"/>
</dbReference>
<evidence type="ECO:0000313" key="3">
    <source>
        <dbReference type="EMBL" id="SDY47711.1"/>
    </source>
</evidence>
<evidence type="ECO:0000256" key="1">
    <source>
        <dbReference type="SAM" id="Phobius"/>
    </source>
</evidence>
<reference evidence="3 4" key="1">
    <citation type="submission" date="2016-10" db="EMBL/GenBank/DDBJ databases">
        <authorList>
            <person name="de Groot N.N."/>
        </authorList>
    </citation>
    <scope>NUCLEOTIDE SEQUENCE [LARGE SCALE GENOMIC DNA]</scope>
    <source>
        <strain evidence="3 4">DSM 21650</strain>
    </source>
</reference>